<evidence type="ECO:0000313" key="1">
    <source>
        <dbReference type="EMBL" id="OZG50986.1"/>
    </source>
</evidence>
<gene>
    <name evidence="1" type="ORF">BOCO_0172</name>
</gene>
<dbReference type="OrthoDB" id="9779267at2"/>
<keyword evidence="2" id="KW-1185">Reference proteome</keyword>
<dbReference type="PANTHER" id="PTHR10151:SF120">
    <property type="entry name" value="BIS(5'-ADENOSYL)-TRIPHOSPHATASE"/>
    <property type="match status" value="1"/>
</dbReference>
<sequence>MHDFASIDELTVLAPNGSYGDKTDSAQRGQAFHLSSVLPAISAAIGHPVATAVHKDPQGLQKAIGLPDVTSAIVVLVDGLGYWNLRLRLGHAPYLRSLFQDENNNRPLASCLPSTTTAAMGVFGTGTCPGLTGMTGYTQLNPDTGDLSQLIQFRDAQEPEDLQQQPTIFETLARQGVRVTSSGLPKFANSGLTRAALRGSHYIGNKDPRARILAAAQAAQKPGLTYLYIRDIDKVGHTAGWESDEWVAALERVDAQLATLKRESPKGTLIVIVSDHGMVAADSNDRFDIAEHEELQHGITLVGGEPRQVMLYLDDVEQTARTAERWQEALGERAVVRTRQDILDNGLLGTVDGRIKSVIGHIFISACGAATVVDSRIQSEQEINLPGVHGSQTYLESDIPCLIDLA</sequence>
<proteinExistence type="predicted"/>
<dbReference type="EMBL" id="MWWS01000002">
    <property type="protein sequence ID" value="OZG50986.1"/>
    <property type="molecule type" value="Genomic_DNA"/>
</dbReference>
<dbReference type="GO" id="GO:0016787">
    <property type="term" value="F:hydrolase activity"/>
    <property type="evidence" value="ECO:0007669"/>
    <property type="project" value="UniProtKB-ARBA"/>
</dbReference>
<dbReference type="RefSeq" id="WP_094722220.1">
    <property type="nucleotide sequence ID" value="NZ_MWWS01000002.1"/>
</dbReference>
<dbReference type="SUPFAM" id="SSF53649">
    <property type="entry name" value="Alkaline phosphatase-like"/>
    <property type="match status" value="1"/>
</dbReference>
<dbReference type="Gene3D" id="3.40.720.10">
    <property type="entry name" value="Alkaline Phosphatase, subunit A"/>
    <property type="match status" value="1"/>
</dbReference>
<dbReference type="Proteomes" id="UP000216004">
    <property type="component" value="Unassembled WGS sequence"/>
</dbReference>
<name>A0A261EWD2_9BIFI</name>
<dbReference type="Pfam" id="PF01663">
    <property type="entry name" value="Phosphodiest"/>
    <property type="match status" value="1"/>
</dbReference>
<dbReference type="AlphaFoldDB" id="A0A261EWD2"/>
<dbReference type="InterPro" id="IPR017850">
    <property type="entry name" value="Alkaline_phosphatase_core_sf"/>
</dbReference>
<accession>A0A261EWD2</accession>
<evidence type="ECO:0000313" key="2">
    <source>
        <dbReference type="Proteomes" id="UP000216004"/>
    </source>
</evidence>
<reference evidence="1 2" key="1">
    <citation type="journal article" date="2017" name="BMC Genomics">
        <title>Comparative genomic and phylogenomic analyses of the Bifidobacteriaceae family.</title>
        <authorList>
            <person name="Lugli G.A."/>
            <person name="Milani C."/>
            <person name="Turroni F."/>
            <person name="Duranti S."/>
            <person name="Mancabelli L."/>
            <person name="Mangifesta M."/>
            <person name="Ferrario C."/>
            <person name="Modesto M."/>
            <person name="Mattarelli P."/>
            <person name="Jiri K."/>
            <person name="van Sinderen D."/>
            <person name="Ventura M."/>
        </authorList>
    </citation>
    <scope>NUCLEOTIDE SEQUENCE [LARGE SCALE GENOMIC DNA]</scope>
    <source>
        <strain evidence="1 2">DSM 22924</strain>
    </source>
</reference>
<dbReference type="PANTHER" id="PTHR10151">
    <property type="entry name" value="ECTONUCLEOTIDE PYROPHOSPHATASE/PHOSPHODIESTERASE"/>
    <property type="match status" value="1"/>
</dbReference>
<organism evidence="1 2">
    <name type="scientific">Bombiscardovia coagulans</name>
    <dbReference type="NCBI Taxonomy" id="686666"/>
    <lineage>
        <taxon>Bacteria</taxon>
        <taxon>Bacillati</taxon>
        <taxon>Actinomycetota</taxon>
        <taxon>Actinomycetes</taxon>
        <taxon>Bifidobacteriales</taxon>
        <taxon>Bifidobacteriaceae</taxon>
        <taxon>Bombiscardovia</taxon>
    </lineage>
</organism>
<protein>
    <submittedName>
        <fullName evidence="1">Nucleotide pyrophosphatase</fullName>
    </submittedName>
</protein>
<dbReference type="InterPro" id="IPR002591">
    <property type="entry name" value="Phosphodiest/P_Trfase"/>
</dbReference>
<comment type="caution">
    <text evidence="1">The sequence shown here is derived from an EMBL/GenBank/DDBJ whole genome shotgun (WGS) entry which is preliminary data.</text>
</comment>